<organism evidence="1 2">
    <name type="scientific">Deinococcus metallilatus</name>
    <dbReference type="NCBI Taxonomy" id="1211322"/>
    <lineage>
        <taxon>Bacteria</taxon>
        <taxon>Thermotogati</taxon>
        <taxon>Deinococcota</taxon>
        <taxon>Deinococci</taxon>
        <taxon>Deinococcales</taxon>
        <taxon>Deinococcaceae</taxon>
        <taxon>Deinococcus</taxon>
    </lineage>
</organism>
<evidence type="ECO:0000313" key="1">
    <source>
        <dbReference type="EMBL" id="MBB5295814.1"/>
    </source>
</evidence>
<dbReference type="RefSeq" id="WP_186805496.1">
    <property type="nucleotide sequence ID" value="NZ_BSUI01000005.1"/>
</dbReference>
<name>A0ABR6MV55_9DEIO</name>
<sequence length="103" mass="11720">MEFFEQELVVRVTDEAAFQSFLTKYNGVVVHDGALPAPPSASLKTRVVPDRQWRLVRVKAPMVSLEELAQELAAQGMQGDIRIPIRKPRTSTRWPWTTRTRTG</sequence>
<accession>A0ABR6MV55</accession>
<gene>
    <name evidence="1" type="ORF">HNQ10_002653</name>
</gene>
<proteinExistence type="predicted"/>
<dbReference type="EMBL" id="JACHFV010000008">
    <property type="protein sequence ID" value="MBB5295814.1"/>
    <property type="molecule type" value="Genomic_DNA"/>
</dbReference>
<dbReference type="Proteomes" id="UP000536909">
    <property type="component" value="Unassembled WGS sequence"/>
</dbReference>
<evidence type="ECO:0000313" key="2">
    <source>
        <dbReference type="Proteomes" id="UP000536909"/>
    </source>
</evidence>
<reference evidence="1 2" key="1">
    <citation type="submission" date="2020-08" db="EMBL/GenBank/DDBJ databases">
        <title>Genomic Encyclopedia of Type Strains, Phase IV (KMG-IV): sequencing the most valuable type-strain genomes for metagenomic binning, comparative biology and taxonomic classification.</title>
        <authorList>
            <person name="Goeker M."/>
        </authorList>
    </citation>
    <scope>NUCLEOTIDE SEQUENCE [LARGE SCALE GENOMIC DNA]</scope>
    <source>
        <strain evidence="1 2">DSM 105434</strain>
    </source>
</reference>
<protein>
    <submittedName>
        <fullName evidence="1">Uncharacterized protein</fullName>
    </submittedName>
</protein>
<comment type="caution">
    <text evidence="1">The sequence shown here is derived from an EMBL/GenBank/DDBJ whole genome shotgun (WGS) entry which is preliminary data.</text>
</comment>
<keyword evidence="2" id="KW-1185">Reference proteome</keyword>